<dbReference type="EMBL" id="CP064750">
    <property type="protein sequence ID" value="QPC69032.1"/>
    <property type="molecule type" value="Genomic_DNA"/>
</dbReference>
<gene>
    <name evidence="2" type="ORF">HYE67_011263</name>
</gene>
<dbReference type="Proteomes" id="UP000663297">
    <property type="component" value="Chromosome 4"/>
</dbReference>
<evidence type="ECO:0000313" key="2">
    <source>
        <dbReference type="EMBL" id="QPC69032.1"/>
    </source>
</evidence>
<feature type="region of interest" description="Disordered" evidence="1">
    <location>
        <begin position="1"/>
        <end position="22"/>
    </location>
</feature>
<dbReference type="AlphaFoldDB" id="A0A7S8DIG0"/>
<organism evidence="2 3">
    <name type="scientific">Fusarium culmorum</name>
    <dbReference type="NCBI Taxonomy" id="5516"/>
    <lineage>
        <taxon>Eukaryota</taxon>
        <taxon>Fungi</taxon>
        <taxon>Dikarya</taxon>
        <taxon>Ascomycota</taxon>
        <taxon>Pezizomycotina</taxon>
        <taxon>Sordariomycetes</taxon>
        <taxon>Hypocreomycetidae</taxon>
        <taxon>Hypocreales</taxon>
        <taxon>Nectriaceae</taxon>
        <taxon>Fusarium</taxon>
    </lineage>
</organism>
<proteinExistence type="predicted"/>
<protein>
    <submittedName>
        <fullName evidence="2">Uncharacterized protein</fullName>
    </submittedName>
</protein>
<reference evidence="2" key="1">
    <citation type="submission" date="2020-11" db="EMBL/GenBank/DDBJ databases">
        <title>The chromosome-scale genome resource for two endophytic Fusarium species: F. culmorum and F. pseudograminearum.</title>
        <authorList>
            <person name="Yuan Z."/>
        </authorList>
    </citation>
    <scope>NUCLEOTIDE SEQUENCE</scope>
    <source>
        <strain evidence="2">Class2-1B</strain>
    </source>
</reference>
<evidence type="ECO:0000313" key="3">
    <source>
        <dbReference type="Proteomes" id="UP000663297"/>
    </source>
</evidence>
<sequence>MDGTLPSRADSAQPSPSHPGGTITALRETIEQMSIRIRRKTATLAKPDFTTY</sequence>
<accession>A0A7S8DIG0</accession>
<evidence type="ECO:0000256" key="1">
    <source>
        <dbReference type="SAM" id="MobiDB-lite"/>
    </source>
</evidence>
<name>A0A7S8DIG0_FUSCU</name>